<dbReference type="InterPro" id="IPR002110">
    <property type="entry name" value="Ankyrin_rpt"/>
</dbReference>
<dbReference type="PROSITE" id="PS50088">
    <property type="entry name" value="ANK_REPEAT"/>
    <property type="match status" value="2"/>
</dbReference>
<gene>
    <name evidence="5" type="ORF">QBC34DRAFT_497489</name>
</gene>
<evidence type="ECO:0000313" key="6">
    <source>
        <dbReference type="Proteomes" id="UP001321760"/>
    </source>
</evidence>
<dbReference type="InterPro" id="IPR036770">
    <property type="entry name" value="Ankyrin_rpt-contain_sf"/>
</dbReference>
<dbReference type="Proteomes" id="UP001321760">
    <property type="component" value="Unassembled WGS sequence"/>
</dbReference>
<keyword evidence="1" id="KW-0677">Repeat</keyword>
<protein>
    <submittedName>
        <fullName evidence="5">Ankyrin repeat-containing domain protein</fullName>
    </submittedName>
</protein>
<feature type="repeat" description="ANK" evidence="3">
    <location>
        <begin position="200"/>
        <end position="232"/>
    </location>
</feature>
<dbReference type="SUPFAM" id="SSF48403">
    <property type="entry name" value="Ankyrin repeat"/>
    <property type="match status" value="1"/>
</dbReference>
<dbReference type="AlphaFoldDB" id="A0AAV9GED6"/>
<evidence type="ECO:0000256" key="2">
    <source>
        <dbReference type="ARBA" id="ARBA00023043"/>
    </source>
</evidence>
<keyword evidence="2 3" id="KW-0040">ANK repeat</keyword>
<feature type="region of interest" description="Disordered" evidence="4">
    <location>
        <begin position="1"/>
        <end position="58"/>
    </location>
</feature>
<dbReference type="PANTHER" id="PTHR24189">
    <property type="entry name" value="MYOTROPHIN"/>
    <property type="match status" value="1"/>
</dbReference>
<proteinExistence type="predicted"/>
<dbReference type="Gene3D" id="1.25.40.20">
    <property type="entry name" value="Ankyrin repeat-containing domain"/>
    <property type="match status" value="1"/>
</dbReference>
<dbReference type="SMART" id="SM00248">
    <property type="entry name" value="ANK"/>
    <property type="match status" value="2"/>
</dbReference>
<reference evidence="5" key="1">
    <citation type="journal article" date="2023" name="Mol. Phylogenet. Evol.">
        <title>Genome-scale phylogeny and comparative genomics of the fungal order Sordariales.</title>
        <authorList>
            <person name="Hensen N."/>
            <person name="Bonometti L."/>
            <person name="Westerberg I."/>
            <person name="Brannstrom I.O."/>
            <person name="Guillou S."/>
            <person name="Cros-Aarteil S."/>
            <person name="Calhoun S."/>
            <person name="Haridas S."/>
            <person name="Kuo A."/>
            <person name="Mondo S."/>
            <person name="Pangilinan J."/>
            <person name="Riley R."/>
            <person name="LaButti K."/>
            <person name="Andreopoulos B."/>
            <person name="Lipzen A."/>
            <person name="Chen C."/>
            <person name="Yan M."/>
            <person name="Daum C."/>
            <person name="Ng V."/>
            <person name="Clum A."/>
            <person name="Steindorff A."/>
            <person name="Ohm R.A."/>
            <person name="Martin F."/>
            <person name="Silar P."/>
            <person name="Natvig D.O."/>
            <person name="Lalanne C."/>
            <person name="Gautier V."/>
            <person name="Ament-Velasquez S.L."/>
            <person name="Kruys A."/>
            <person name="Hutchinson M.I."/>
            <person name="Powell A.J."/>
            <person name="Barry K."/>
            <person name="Miller A.N."/>
            <person name="Grigoriev I.V."/>
            <person name="Debuchy R."/>
            <person name="Gladieux P."/>
            <person name="Hiltunen Thoren M."/>
            <person name="Johannesson H."/>
        </authorList>
    </citation>
    <scope>NUCLEOTIDE SEQUENCE</scope>
    <source>
        <strain evidence="5">PSN243</strain>
    </source>
</reference>
<organism evidence="5 6">
    <name type="scientific">Podospora aff. communis PSN243</name>
    <dbReference type="NCBI Taxonomy" id="3040156"/>
    <lineage>
        <taxon>Eukaryota</taxon>
        <taxon>Fungi</taxon>
        <taxon>Dikarya</taxon>
        <taxon>Ascomycota</taxon>
        <taxon>Pezizomycotina</taxon>
        <taxon>Sordariomycetes</taxon>
        <taxon>Sordariomycetidae</taxon>
        <taxon>Sordariales</taxon>
        <taxon>Podosporaceae</taxon>
        <taxon>Podospora</taxon>
    </lineage>
</organism>
<comment type="caution">
    <text evidence="5">The sequence shown here is derived from an EMBL/GenBank/DDBJ whole genome shotgun (WGS) entry which is preliminary data.</text>
</comment>
<reference evidence="5" key="2">
    <citation type="submission" date="2023-05" db="EMBL/GenBank/DDBJ databases">
        <authorList>
            <consortium name="Lawrence Berkeley National Laboratory"/>
            <person name="Steindorff A."/>
            <person name="Hensen N."/>
            <person name="Bonometti L."/>
            <person name="Westerberg I."/>
            <person name="Brannstrom I.O."/>
            <person name="Guillou S."/>
            <person name="Cros-Aarteil S."/>
            <person name="Calhoun S."/>
            <person name="Haridas S."/>
            <person name="Kuo A."/>
            <person name="Mondo S."/>
            <person name="Pangilinan J."/>
            <person name="Riley R."/>
            <person name="Labutti K."/>
            <person name="Andreopoulos B."/>
            <person name="Lipzen A."/>
            <person name="Chen C."/>
            <person name="Yanf M."/>
            <person name="Daum C."/>
            <person name="Ng V."/>
            <person name="Clum A."/>
            <person name="Ohm R."/>
            <person name="Martin F."/>
            <person name="Silar P."/>
            <person name="Natvig D."/>
            <person name="Lalanne C."/>
            <person name="Gautier V."/>
            <person name="Ament-Velasquez S.L."/>
            <person name="Kruys A."/>
            <person name="Hutchinson M.I."/>
            <person name="Powell A.J."/>
            <person name="Barry K."/>
            <person name="Miller A.N."/>
            <person name="Grigoriev I.V."/>
            <person name="Debuchy R."/>
            <person name="Gladieux P."/>
            <person name="Thoren M.H."/>
            <person name="Johannesson H."/>
        </authorList>
    </citation>
    <scope>NUCLEOTIDE SEQUENCE</scope>
    <source>
        <strain evidence="5">PSN243</strain>
    </source>
</reference>
<dbReference type="Pfam" id="PF12796">
    <property type="entry name" value="Ank_2"/>
    <property type="match status" value="1"/>
</dbReference>
<feature type="repeat" description="ANK" evidence="3">
    <location>
        <begin position="166"/>
        <end position="199"/>
    </location>
</feature>
<accession>A0AAV9GED6</accession>
<evidence type="ECO:0000256" key="4">
    <source>
        <dbReference type="SAM" id="MobiDB-lite"/>
    </source>
</evidence>
<evidence type="ECO:0000256" key="3">
    <source>
        <dbReference type="PROSITE-ProRule" id="PRU00023"/>
    </source>
</evidence>
<name>A0AAV9GED6_9PEZI</name>
<dbReference type="PROSITE" id="PS50297">
    <property type="entry name" value="ANK_REP_REGION"/>
    <property type="match status" value="2"/>
</dbReference>
<dbReference type="InterPro" id="IPR050745">
    <property type="entry name" value="Multifunctional_regulatory"/>
</dbReference>
<evidence type="ECO:0000256" key="1">
    <source>
        <dbReference type="ARBA" id="ARBA00022737"/>
    </source>
</evidence>
<keyword evidence="6" id="KW-1185">Reference proteome</keyword>
<dbReference type="EMBL" id="MU865964">
    <property type="protein sequence ID" value="KAK4445567.1"/>
    <property type="molecule type" value="Genomic_DNA"/>
</dbReference>
<sequence>MGHERRASAWLRLHQPRSSIPKHPEPPSTSTTPNTIHFTPPPAVEELPPYSPPHVDQTPQLSRAQESAQLQTLFTKHPWRRAWGPQPTTFAAALNKAALLGHHRLILALFDLGVSVRGNQHQAIQTTTPVHEALRGPEPWLAQAFIGRLCSAGGDALELLHSRDGAGCTPLHIAAEAGEAEIARGFVVFHGADVDAVDKFGRTPLHMAARYGRAETMDVLLGCGADPGKVSEKLWMWTEGDKRRAEALGSWTVVGRNVREAVERYREMWGDDLEGGREVTEEGKEVDEKKDGKGLLFERENLPPLVAAAGPSRPRQEVQPQMPQVMRPRLHQGPLHGDREAEKLAMAFGQNEVEAAQRVLQHLARVATMQRSVPTTLFTPEYQEWKNDCQTLLAESRKQKEKNRRETGNEMDLY</sequence>
<feature type="compositionally biased region" description="Basic and acidic residues" evidence="4">
    <location>
        <begin position="395"/>
        <end position="408"/>
    </location>
</feature>
<feature type="region of interest" description="Disordered" evidence="4">
    <location>
        <begin position="395"/>
        <end position="414"/>
    </location>
</feature>
<evidence type="ECO:0000313" key="5">
    <source>
        <dbReference type="EMBL" id="KAK4445567.1"/>
    </source>
</evidence>